<accession>A0ABT3P0S8</accession>
<proteinExistence type="predicted"/>
<dbReference type="Proteomes" id="UP001526430">
    <property type="component" value="Unassembled WGS sequence"/>
</dbReference>
<organism evidence="1 2">
    <name type="scientific">Sabulicella glaciei</name>
    <dbReference type="NCBI Taxonomy" id="2984948"/>
    <lineage>
        <taxon>Bacteria</taxon>
        <taxon>Pseudomonadati</taxon>
        <taxon>Pseudomonadota</taxon>
        <taxon>Alphaproteobacteria</taxon>
        <taxon>Acetobacterales</taxon>
        <taxon>Acetobacteraceae</taxon>
        <taxon>Sabulicella</taxon>
    </lineage>
</organism>
<gene>
    <name evidence="1" type="ORF">OF850_20655</name>
</gene>
<evidence type="ECO:0000313" key="1">
    <source>
        <dbReference type="EMBL" id="MCW8088019.1"/>
    </source>
</evidence>
<name>A0ABT3P0S8_9PROT</name>
<evidence type="ECO:0000313" key="2">
    <source>
        <dbReference type="Proteomes" id="UP001526430"/>
    </source>
</evidence>
<comment type="caution">
    <text evidence="1">The sequence shown here is derived from an EMBL/GenBank/DDBJ whole genome shotgun (WGS) entry which is preliminary data.</text>
</comment>
<keyword evidence="2" id="KW-1185">Reference proteome</keyword>
<sequence>MPLPLHRFGVGQSVEFITGHGASHLPPGRFTVQRLLPNDQLDREYLLRGTDAGETRVARETELREAQAHPGLRLSPRKV</sequence>
<protein>
    <submittedName>
        <fullName evidence="1">Uncharacterized protein</fullName>
    </submittedName>
</protein>
<dbReference type="RefSeq" id="WP_301592223.1">
    <property type="nucleotide sequence ID" value="NZ_JAPFQI010000025.1"/>
</dbReference>
<reference evidence="1 2" key="1">
    <citation type="submission" date="2022-10" db="EMBL/GenBank/DDBJ databases">
        <title>Roseococcus glaciei nov., sp. nov., isolated from glacier.</title>
        <authorList>
            <person name="Liu Q."/>
            <person name="Xin Y.-H."/>
        </authorList>
    </citation>
    <scope>NUCLEOTIDE SEQUENCE [LARGE SCALE GENOMIC DNA]</scope>
    <source>
        <strain evidence="1 2">MDT2-1-1</strain>
    </source>
</reference>
<dbReference type="EMBL" id="JAPFQI010000025">
    <property type="protein sequence ID" value="MCW8088019.1"/>
    <property type="molecule type" value="Genomic_DNA"/>
</dbReference>